<name>A0A0G4I2F7_9ALVE</name>
<evidence type="ECO:0000259" key="2">
    <source>
        <dbReference type="PROSITE" id="PS51886"/>
    </source>
</evidence>
<gene>
    <name evidence="3" type="ORF">Cvel_10397</name>
</gene>
<dbReference type="SMART" id="SM00584">
    <property type="entry name" value="TLDc"/>
    <property type="match status" value="1"/>
</dbReference>
<accession>A0A0G4I2F7</accession>
<reference evidence="3" key="1">
    <citation type="submission" date="2014-11" db="EMBL/GenBank/DDBJ databases">
        <authorList>
            <person name="Otto D Thomas"/>
            <person name="Naeem Raeece"/>
        </authorList>
    </citation>
    <scope>NUCLEOTIDE SEQUENCE</scope>
</reference>
<dbReference type="PROSITE" id="PS51886">
    <property type="entry name" value="TLDC"/>
    <property type="match status" value="1"/>
</dbReference>
<dbReference type="PhylomeDB" id="A0A0G4I2F7"/>
<dbReference type="Pfam" id="PF07534">
    <property type="entry name" value="TLD"/>
    <property type="match status" value="1"/>
</dbReference>
<dbReference type="VEuPathDB" id="CryptoDB:Cvel_10397"/>
<sequence length="363" mass="40300">MADIAASIKTAHEKNVGIMGTIEALKEVTTFHYFYKCSVSESVEKTFSGQSLSLDIPEEKRVGDVASFLSTWKFPRVLQDDFSACLETLNWRPSSWEEVQVLNEEIKRVALNLADFAMDENGKMAKKHKAELAKYLENLETIQKVLYALEDQLVGGESRHVRIKEEVAKHLKALNECLHEHGMQPDLPFKSSTVLSAAQNGLLASWYPGEWDIIFRVTRDGMSPAAFHSKADGKGPTVTVIQCEGNVFGGYTKVPWASGNSQGKPAHTRNVLPERFPINTFYSDRAVVHDRELGGNFGQDIKVFYMGPNCYCKFGQYFEDQTGNGKAALGDGRVFPITEIEVFALRPEVKKPNSSSSSSSSAA</sequence>
<evidence type="ECO:0000256" key="1">
    <source>
        <dbReference type="SAM" id="Coils"/>
    </source>
</evidence>
<evidence type="ECO:0000313" key="3">
    <source>
        <dbReference type="EMBL" id="CEM51117.1"/>
    </source>
</evidence>
<proteinExistence type="predicted"/>
<feature type="domain" description="TLDc" evidence="2">
    <location>
        <begin position="181"/>
        <end position="346"/>
    </location>
</feature>
<organism evidence="3">
    <name type="scientific">Chromera velia CCMP2878</name>
    <dbReference type="NCBI Taxonomy" id="1169474"/>
    <lineage>
        <taxon>Eukaryota</taxon>
        <taxon>Sar</taxon>
        <taxon>Alveolata</taxon>
        <taxon>Colpodellida</taxon>
        <taxon>Chromeraceae</taxon>
        <taxon>Chromera</taxon>
    </lineage>
</organism>
<feature type="coiled-coil region" evidence="1">
    <location>
        <begin position="125"/>
        <end position="152"/>
    </location>
</feature>
<dbReference type="InterPro" id="IPR006571">
    <property type="entry name" value="TLDc_dom"/>
</dbReference>
<dbReference type="EMBL" id="CDMZ01004855">
    <property type="protein sequence ID" value="CEM51117.1"/>
    <property type="molecule type" value="Genomic_DNA"/>
</dbReference>
<dbReference type="AlphaFoldDB" id="A0A0G4I2F7"/>
<protein>
    <recommendedName>
        <fullName evidence="2">TLDc domain-containing protein</fullName>
    </recommendedName>
</protein>
<keyword evidence="1" id="KW-0175">Coiled coil</keyword>